<reference evidence="2 3" key="1">
    <citation type="submission" date="2016-06" db="EMBL/GenBank/DDBJ databases">
        <authorList>
            <person name="Kjaerup R.B."/>
            <person name="Dalgaard T.S."/>
            <person name="Juul-Madsen H.R."/>
        </authorList>
    </citation>
    <scope>NUCLEOTIDE SEQUENCE [LARGE SCALE GENOMIC DNA]</scope>
    <source>
        <strain evidence="2">2</strain>
    </source>
</reference>
<keyword evidence="1" id="KW-0812">Transmembrane</keyword>
<keyword evidence="1" id="KW-1133">Transmembrane helix</keyword>
<keyword evidence="3" id="KW-1185">Reference proteome</keyword>
<protein>
    <submittedName>
        <fullName evidence="2">Uncharacterized protein</fullName>
    </submittedName>
</protein>
<gene>
    <name evidence="2" type="ORF">PROAA_2160003</name>
</gene>
<evidence type="ECO:0000313" key="3">
    <source>
        <dbReference type="Proteomes" id="UP000199600"/>
    </source>
</evidence>
<dbReference type="EMBL" id="FLQY01000131">
    <property type="protein sequence ID" value="SBT07343.1"/>
    <property type="molecule type" value="Genomic_DNA"/>
</dbReference>
<dbReference type="Proteomes" id="UP000199600">
    <property type="component" value="Unassembled WGS sequence"/>
</dbReference>
<sequence length="62" mass="6946">MTRPHATFPIAEGVGIFVGVVAWDLLADGRMEVIRALLIAASCSLAWFGWRCWKAKTRNKQE</sequence>
<evidence type="ECO:0000256" key="1">
    <source>
        <dbReference type="SAM" id="Phobius"/>
    </source>
</evidence>
<feature type="transmembrane region" description="Helical" evidence="1">
    <location>
        <begin position="33"/>
        <end position="50"/>
    </location>
</feature>
<organism evidence="2 3">
    <name type="scientific">Candidatus Propionivibrio aalborgensis</name>
    <dbReference type="NCBI Taxonomy" id="1860101"/>
    <lineage>
        <taxon>Bacteria</taxon>
        <taxon>Pseudomonadati</taxon>
        <taxon>Pseudomonadota</taxon>
        <taxon>Betaproteobacteria</taxon>
        <taxon>Rhodocyclales</taxon>
        <taxon>Rhodocyclaceae</taxon>
        <taxon>Propionivibrio</taxon>
    </lineage>
</organism>
<dbReference type="AlphaFoldDB" id="A0A1A8XTS6"/>
<evidence type="ECO:0000313" key="2">
    <source>
        <dbReference type="EMBL" id="SBT07343.1"/>
    </source>
</evidence>
<name>A0A1A8XTS6_9RHOO</name>
<accession>A0A1A8XTS6</accession>
<proteinExistence type="predicted"/>
<keyword evidence="1" id="KW-0472">Membrane</keyword>
<feature type="transmembrane region" description="Helical" evidence="1">
    <location>
        <begin position="6"/>
        <end position="26"/>
    </location>
</feature>